<protein>
    <submittedName>
        <fullName evidence="11">Paraquat-inducible protein B</fullName>
    </submittedName>
</protein>
<dbReference type="InterPro" id="IPR051800">
    <property type="entry name" value="PqiA-PqiB_transport"/>
</dbReference>
<dbReference type="EMBL" id="SNWH01000003">
    <property type="protein sequence ID" value="TDO13958.1"/>
    <property type="molecule type" value="Genomic_DNA"/>
</dbReference>
<dbReference type="NCBIfam" id="NF008070">
    <property type="entry name" value="PRK10807.1"/>
    <property type="match status" value="1"/>
</dbReference>
<organism evidence="11 12">
    <name type="scientific">Halomonas ventosae</name>
    <dbReference type="NCBI Taxonomy" id="229007"/>
    <lineage>
        <taxon>Bacteria</taxon>
        <taxon>Pseudomonadati</taxon>
        <taxon>Pseudomonadota</taxon>
        <taxon>Gammaproteobacteria</taxon>
        <taxon>Oceanospirillales</taxon>
        <taxon>Halomonadaceae</taxon>
        <taxon>Halomonas</taxon>
    </lineage>
</organism>
<dbReference type="RefSeq" id="WP_133482305.1">
    <property type="nucleotide sequence ID" value="NZ_SNWH01000003.1"/>
</dbReference>
<keyword evidence="2" id="KW-1003">Cell membrane</keyword>
<gene>
    <name evidence="11" type="ORF">DFO68_103183</name>
</gene>
<keyword evidence="12" id="KW-1185">Reference proteome</keyword>
<evidence type="ECO:0000256" key="9">
    <source>
        <dbReference type="SAM" id="Phobius"/>
    </source>
</evidence>
<dbReference type="Pfam" id="PF02470">
    <property type="entry name" value="MlaD"/>
    <property type="match status" value="3"/>
</dbReference>
<feature type="coiled-coil region" evidence="7">
    <location>
        <begin position="423"/>
        <end position="466"/>
    </location>
</feature>
<evidence type="ECO:0000256" key="5">
    <source>
        <dbReference type="ARBA" id="ARBA00022989"/>
    </source>
</evidence>
<keyword evidence="4 9" id="KW-0812">Transmembrane</keyword>
<accession>A0A4R6HZB0</accession>
<dbReference type="AlphaFoldDB" id="A0A4R6HZB0"/>
<proteinExistence type="predicted"/>
<name>A0A4R6HZB0_9GAMM</name>
<feature type="transmembrane region" description="Helical" evidence="9">
    <location>
        <begin position="23"/>
        <end position="42"/>
    </location>
</feature>
<evidence type="ECO:0000313" key="11">
    <source>
        <dbReference type="EMBL" id="TDO13958.1"/>
    </source>
</evidence>
<keyword evidence="6 9" id="KW-0472">Membrane</keyword>
<evidence type="ECO:0000256" key="4">
    <source>
        <dbReference type="ARBA" id="ARBA00022692"/>
    </source>
</evidence>
<evidence type="ECO:0000256" key="1">
    <source>
        <dbReference type="ARBA" id="ARBA00004533"/>
    </source>
</evidence>
<feature type="domain" description="Mce/MlaD" evidence="10">
    <location>
        <begin position="49"/>
        <end position="140"/>
    </location>
</feature>
<dbReference type="PANTHER" id="PTHR30462">
    <property type="entry name" value="INTERMEMBRANE TRANSPORT PROTEIN PQIB-RELATED"/>
    <property type="match status" value="1"/>
</dbReference>
<evidence type="ECO:0000256" key="2">
    <source>
        <dbReference type="ARBA" id="ARBA00022475"/>
    </source>
</evidence>
<evidence type="ECO:0000256" key="7">
    <source>
        <dbReference type="SAM" id="Coils"/>
    </source>
</evidence>
<sequence length="562" mass="61783">MSDTPPAPEHDGQRAQIKPEARLSPIWIVPLVAILIGAWLVYDNYRSRGPQITLLMDNAEGIEAGSTLIKTRNVEVGRVERVQLSDDLSRAVITARMSPDSDAMLVEDSRFWVVKPRIGREGISGLGTVLSGAYIQLEPGQSEIDSRKFEVSDQPPVSAAGAEGLRINLVSQVGDSLNIGDPVTYQGLIVGRVEETRFDAETRRMHQRIFIESPYHDLVTTSTRFWTASGIDLRLDSEGLQVAIDSLETLLGGGVTFGVPEDVPRGASVEPDATFTLYPDEESARQGTFNRYLEYVLLVEDTVRNLDRGAPVEFRGVRLGTVAAVPWNFTAPQPDSRASFAIPVLIRIEPQRLGIDGEELDLDAWRQRFERLFNMGLRASLKTGNLLTGMLFVDLDFQRDRVGDYVAETFAERAVFPSTSGGFAQIQAQVSALLDKLNKLEVEPLLTGLNRNLASSEAMLDEVRQLTAGVRALVEAPGTRELPGTLNRTLEELSTTLAGLSPDSAAYRDFSSTLQQLERLLRDLQPTARTLRDNPRALLFDSLDSGDPVPRAPQHQSPGSPP</sequence>
<comment type="caution">
    <text evidence="11">The sequence shown here is derived from an EMBL/GenBank/DDBJ whole genome shotgun (WGS) entry which is preliminary data.</text>
</comment>
<evidence type="ECO:0000256" key="6">
    <source>
        <dbReference type="ARBA" id="ARBA00023136"/>
    </source>
</evidence>
<feature type="region of interest" description="Disordered" evidence="8">
    <location>
        <begin position="539"/>
        <end position="562"/>
    </location>
</feature>
<keyword evidence="3" id="KW-0997">Cell inner membrane</keyword>
<evidence type="ECO:0000313" key="12">
    <source>
        <dbReference type="Proteomes" id="UP000295150"/>
    </source>
</evidence>
<evidence type="ECO:0000259" key="10">
    <source>
        <dbReference type="Pfam" id="PF02470"/>
    </source>
</evidence>
<evidence type="ECO:0000256" key="3">
    <source>
        <dbReference type="ARBA" id="ARBA00022519"/>
    </source>
</evidence>
<feature type="domain" description="Mce/MlaD" evidence="10">
    <location>
        <begin position="295"/>
        <end position="397"/>
    </location>
</feature>
<comment type="subcellular location">
    <subcellularLocation>
        <location evidence="1">Cell inner membrane</location>
    </subcellularLocation>
</comment>
<dbReference type="InterPro" id="IPR003399">
    <property type="entry name" value="Mce/MlaD"/>
</dbReference>
<keyword evidence="5 9" id="KW-1133">Transmembrane helix</keyword>
<dbReference type="Proteomes" id="UP000295150">
    <property type="component" value="Unassembled WGS sequence"/>
</dbReference>
<feature type="domain" description="Mce/MlaD" evidence="10">
    <location>
        <begin position="168"/>
        <end position="224"/>
    </location>
</feature>
<reference evidence="11 12" key="1">
    <citation type="submission" date="2019-03" db="EMBL/GenBank/DDBJ databases">
        <title>Freshwater and sediment microbial communities from various areas in North America, analyzing microbe dynamics in response to fracking.</title>
        <authorList>
            <person name="Lamendella R."/>
        </authorList>
    </citation>
    <scope>NUCLEOTIDE SEQUENCE [LARGE SCALE GENOMIC DNA]</scope>
    <source>
        <strain evidence="11 12">1_TX</strain>
    </source>
</reference>
<dbReference type="OrthoDB" id="9806984at2"/>
<dbReference type="GO" id="GO:0005886">
    <property type="term" value="C:plasma membrane"/>
    <property type="evidence" value="ECO:0007669"/>
    <property type="project" value="UniProtKB-SubCell"/>
</dbReference>
<dbReference type="PANTHER" id="PTHR30462:SF2">
    <property type="entry name" value="INTERMEMBRANE TRANSPORT PROTEIN PQIB"/>
    <property type="match status" value="1"/>
</dbReference>
<evidence type="ECO:0000256" key="8">
    <source>
        <dbReference type="SAM" id="MobiDB-lite"/>
    </source>
</evidence>
<keyword evidence="7" id="KW-0175">Coiled coil</keyword>